<feature type="signal peptide" evidence="1">
    <location>
        <begin position="1"/>
        <end position="18"/>
    </location>
</feature>
<dbReference type="RefSeq" id="WP_073044892.1">
    <property type="nucleotide sequence ID" value="NZ_FQUO01000012.1"/>
</dbReference>
<dbReference type="InterPro" id="IPR011059">
    <property type="entry name" value="Metal-dep_hydrolase_composite"/>
</dbReference>
<keyword evidence="1" id="KW-0732">Signal</keyword>
<evidence type="ECO:0000259" key="2">
    <source>
        <dbReference type="Pfam" id="PF01979"/>
    </source>
</evidence>
<dbReference type="PANTHER" id="PTHR43135:SF3">
    <property type="entry name" value="ALPHA-D-RIBOSE 1-METHYLPHOSPHONATE 5-TRIPHOSPHATE DIPHOSPHATASE"/>
    <property type="match status" value="1"/>
</dbReference>
<dbReference type="Pfam" id="PF01979">
    <property type="entry name" value="Amidohydro_1"/>
    <property type="match status" value="1"/>
</dbReference>
<dbReference type="InterPro" id="IPR032466">
    <property type="entry name" value="Metal_Hydrolase"/>
</dbReference>
<dbReference type="Gene3D" id="2.30.40.10">
    <property type="entry name" value="Urease, subunit C, domain 1"/>
    <property type="match status" value="1"/>
</dbReference>
<reference evidence="3 4" key="1">
    <citation type="submission" date="2016-11" db="EMBL/GenBank/DDBJ databases">
        <authorList>
            <person name="Jaros S."/>
            <person name="Januszkiewicz K."/>
            <person name="Wedrychowicz H."/>
        </authorList>
    </citation>
    <scope>NUCLEOTIDE SEQUENCE [LARGE SCALE GENOMIC DNA]</scope>
    <source>
        <strain evidence="3 4">DSM 26897</strain>
    </source>
</reference>
<dbReference type="SUPFAM" id="SSF51338">
    <property type="entry name" value="Composite domain of metallo-dependent hydrolases"/>
    <property type="match status" value="1"/>
</dbReference>
<dbReference type="Gene3D" id="3.20.20.140">
    <property type="entry name" value="Metal-dependent hydrolases"/>
    <property type="match status" value="1"/>
</dbReference>
<evidence type="ECO:0000256" key="1">
    <source>
        <dbReference type="SAM" id="SignalP"/>
    </source>
</evidence>
<name>A0A1M5EGW5_9BACT</name>
<evidence type="ECO:0000313" key="4">
    <source>
        <dbReference type="Proteomes" id="UP000184368"/>
    </source>
</evidence>
<dbReference type="SUPFAM" id="SSF51556">
    <property type="entry name" value="Metallo-dependent hydrolases"/>
    <property type="match status" value="1"/>
</dbReference>
<proteinExistence type="predicted"/>
<protein>
    <submittedName>
        <fullName evidence="3">Imidazolonepropionase</fullName>
    </submittedName>
</protein>
<dbReference type="OrthoDB" id="9797498at2"/>
<feature type="domain" description="Amidohydrolase-related" evidence="2">
    <location>
        <begin position="72"/>
        <end position="413"/>
    </location>
</feature>
<sequence>MKPILILVLLLSAATIHAQQSILIKAGKMYNAEQNRFETNRQILLSNGRIEKVGANLTAPAGATIIDCPSCTVTPGLIDMHTHILYKEDAGDKSVLEDGINHTDADRSLRAVKIANTLLKGGFTTIRDLGNSGVYLDVSFRNAVRAGNIQGPRVFASGPILSPVGGQTYNLPMHAQHLVAKEYRVINGPVDARLAVQEHVRMGVDLIKVCSDNTPGNLLLSPDELKAIVQTAQEYGLPVTAHATFDRSVRQAVLAGVNGIEHGYSIADSTLELMKQRKVYLVPTDMSYEGAMTLFRLQKVEQDTNYVHAEINAYKSRLMRAYKKGIPIVFGRDYYFNTGLNEAKASIDGLSSYFQAGMPAHEVLRTATWNAASALGRQGQLGVLKEGATADIVVFDGDLETNFLSAIQKTKWVIKSGVIVQ</sequence>
<evidence type="ECO:0000313" key="3">
    <source>
        <dbReference type="EMBL" id="SHF78301.1"/>
    </source>
</evidence>
<dbReference type="STRING" id="1302690.BUE76_04090"/>
<dbReference type="PANTHER" id="PTHR43135">
    <property type="entry name" value="ALPHA-D-RIBOSE 1-METHYLPHOSPHONATE 5-TRIPHOSPHATE DIPHOSPHATASE"/>
    <property type="match status" value="1"/>
</dbReference>
<dbReference type="AlphaFoldDB" id="A0A1M5EGW5"/>
<keyword evidence="4" id="KW-1185">Reference proteome</keyword>
<accession>A0A1M5EGW5</accession>
<organism evidence="3 4">
    <name type="scientific">Cnuella takakiae</name>
    <dbReference type="NCBI Taxonomy" id="1302690"/>
    <lineage>
        <taxon>Bacteria</taxon>
        <taxon>Pseudomonadati</taxon>
        <taxon>Bacteroidota</taxon>
        <taxon>Chitinophagia</taxon>
        <taxon>Chitinophagales</taxon>
        <taxon>Chitinophagaceae</taxon>
        <taxon>Cnuella</taxon>
    </lineage>
</organism>
<dbReference type="CDD" id="cd01299">
    <property type="entry name" value="Met_dep_hydrolase_A"/>
    <property type="match status" value="1"/>
</dbReference>
<dbReference type="InterPro" id="IPR051781">
    <property type="entry name" value="Metallo-dep_Hydrolase"/>
</dbReference>
<gene>
    <name evidence="3" type="ORF">SAMN05444008_11236</name>
</gene>
<dbReference type="InterPro" id="IPR057744">
    <property type="entry name" value="OTAase-like"/>
</dbReference>
<dbReference type="Proteomes" id="UP000184368">
    <property type="component" value="Unassembled WGS sequence"/>
</dbReference>
<dbReference type="EMBL" id="FQUO01000012">
    <property type="protein sequence ID" value="SHF78301.1"/>
    <property type="molecule type" value="Genomic_DNA"/>
</dbReference>
<dbReference type="InterPro" id="IPR006680">
    <property type="entry name" value="Amidohydro-rel"/>
</dbReference>
<dbReference type="GO" id="GO:0016810">
    <property type="term" value="F:hydrolase activity, acting on carbon-nitrogen (but not peptide) bonds"/>
    <property type="evidence" value="ECO:0007669"/>
    <property type="project" value="InterPro"/>
</dbReference>
<feature type="chain" id="PRO_5012657566" evidence="1">
    <location>
        <begin position="19"/>
        <end position="421"/>
    </location>
</feature>